<proteinExistence type="predicted"/>
<evidence type="ECO:0000259" key="1">
    <source>
        <dbReference type="Pfam" id="PF03108"/>
    </source>
</evidence>
<protein>
    <recommendedName>
        <fullName evidence="1">Transposase MuDR plant domain-containing protein</fullName>
    </recommendedName>
</protein>
<comment type="caution">
    <text evidence="2">The sequence shown here is derived from an EMBL/GenBank/DDBJ whole genome shotgun (WGS) entry which is preliminary data.</text>
</comment>
<dbReference type="InterPro" id="IPR004332">
    <property type="entry name" value="Transposase_MuDR"/>
</dbReference>
<name>A0A7J7FV44_CAMSI</name>
<gene>
    <name evidence="2" type="ORF">HYC85_028414</name>
</gene>
<keyword evidence="3" id="KW-1185">Reference proteome</keyword>
<organism evidence="2 3">
    <name type="scientific">Camellia sinensis</name>
    <name type="common">Tea plant</name>
    <name type="synonym">Thea sinensis</name>
    <dbReference type="NCBI Taxonomy" id="4442"/>
    <lineage>
        <taxon>Eukaryota</taxon>
        <taxon>Viridiplantae</taxon>
        <taxon>Streptophyta</taxon>
        <taxon>Embryophyta</taxon>
        <taxon>Tracheophyta</taxon>
        <taxon>Spermatophyta</taxon>
        <taxon>Magnoliopsida</taxon>
        <taxon>eudicotyledons</taxon>
        <taxon>Gunneridae</taxon>
        <taxon>Pentapetalae</taxon>
        <taxon>asterids</taxon>
        <taxon>Ericales</taxon>
        <taxon>Theaceae</taxon>
        <taxon>Camellia</taxon>
    </lineage>
</organism>
<reference evidence="2 3" key="2">
    <citation type="submission" date="2020-07" db="EMBL/GenBank/DDBJ databases">
        <title>Genome assembly of wild tea tree DASZ reveals pedigree and selection history of tea varieties.</title>
        <authorList>
            <person name="Zhang W."/>
        </authorList>
    </citation>
    <scope>NUCLEOTIDE SEQUENCE [LARGE SCALE GENOMIC DNA]</scope>
    <source>
        <strain evidence="3">cv. G240</strain>
        <tissue evidence="2">Leaf</tissue>
    </source>
</reference>
<feature type="domain" description="Transposase MuDR plant" evidence="1">
    <location>
        <begin position="138"/>
        <end position="204"/>
    </location>
</feature>
<dbReference type="Proteomes" id="UP000593564">
    <property type="component" value="Unassembled WGS sequence"/>
</dbReference>
<accession>A0A7J7FV44</accession>
<dbReference type="PANTHER" id="PTHR31973:SF195">
    <property type="entry name" value="MUDR FAMILY TRANSPOSASE"/>
    <property type="match status" value="1"/>
</dbReference>
<dbReference type="AlphaFoldDB" id="A0A7J7FV44"/>
<evidence type="ECO:0000313" key="2">
    <source>
        <dbReference type="EMBL" id="KAF5932243.1"/>
    </source>
</evidence>
<dbReference type="Pfam" id="PF03108">
    <property type="entry name" value="DBD_Tnp_Mut"/>
    <property type="match status" value="1"/>
</dbReference>
<sequence>MSFPGYVGTVMGSPNVYRCGRGDFVVVFDSSFVKIVDDICGKFDGLVPGAFKVDSDDDIQNMLCLTKLFGINQIEVLIQESSVGVGGNWGVLDSTEDRGISRDVSRNGCVDDQMDLLPTYCSNKSKTFLLAQWAYGITHVGQCFDGGATEFREVLCKYAVERGFQFKYIKNDSVRITVVCKFAASIDCSWSVHARMLPSSGVLCVKRFDSVHTCGAVVRTCRNPRTGSDLVSTVIADQVRDKPLTRPTDVVFDLKNEYGLDISYRVAWLGVEKVRGEVYGDHATSFDQLRWYSDSVMQKNPNSYINLEFDQKIGSFVRYFISFRACIDGFNHCRPLLFLDGTFSKGRFKGNLLVATAKDANQGADDMGRCAQTLLNLSIIGSTRPSSSYH</sequence>
<evidence type="ECO:0000313" key="3">
    <source>
        <dbReference type="Proteomes" id="UP000593564"/>
    </source>
</evidence>
<reference evidence="3" key="1">
    <citation type="journal article" date="2020" name="Nat. Commun.">
        <title>Genome assembly of wild tea tree DASZ reveals pedigree and selection history of tea varieties.</title>
        <authorList>
            <person name="Zhang W."/>
            <person name="Zhang Y."/>
            <person name="Qiu H."/>
            <person name="Guo Y."/>
            <person name="Wan H."/>
            <person name="Zhang X."/>
            <person name="Scossa F."/>
            <person name="Alseekh S."/>
            <person name="Zhang Q."/>
            <person name="Wang P."/>
            <person name="Xu L."/>
            <person name="Schmidt M.H."/>
            <person name="Jia X."/>
            <person name="Li D."/>
            <person name="Zhu A."/>
            <person name="Guo F."/>
            <person name="Chen W."/>
            <person name="Ni D."/>
            <person name="Usadel B."/>
            <person name="Fernie A.R."/>
            <person name="Wen W."/>
        </authorList>
    </citation>
    <scope>NUCLEOTIDE SEQUENCE [LARGE SCALE GENOMIC DNA]</scope>
    <source>
        <strain evidence="3">cv. G240</strain>
    </source>
</reference>
<dbReference type="EMBL" id="JACBKZ010000014">
    <property type="protein sequence ID" value="KAF5932243.1"/>
    <property type="molecule type" value="Genomic_DNA"/>
</dbReference>
<dbReference type="PANTHER" id="PTHR31973">
    <property type="entry name" value="POLYPROTEIN, PUTATIVE-RELATED"/>
    <property type="match status" value="1"/>
</dbReference>